<gene>
    <name evidence="5" type="ORF">CSA56_00830</name>
</gene>
<evidence type="ECO:0000259" key="4">
    <source>
        <dbReference type="Pfam" id="PF01979"/>
    </source>
</evidence>
<dbReference type="GO" id="GO:0046872">
    <property type="term" value="F:metal ion binding"/>
    <property type="evidence" value="ECO:0007669"/>
    <property type="project" value="UniProtKB-KW"/>
</dbReference>
<evidence type="ECO:0000313" key="6">
    <source>
        <dbReference type="Proteomes" id="UP000230821"/>
    </source>
</evidence>
<dbReference type="Gene3D" id="3.20.20.140">
    <property type="entry name" value="Metal-dependent hydrolases"/>
    <property type="match status" value="1"/>
</dbReference>
<evidence type="ECO:0000256" key="2">
    <source>
        <dbReference type="ARBA" id="ARBA00022801"/>
    </source>
</evidence>
<dbReference type="Proteomes" id="UP000230821">
    <property type="component" value="Unassembled WGS sequence"/>
</dbReference>
<dbReference type="SUPFAM" id="SSF51338">
    <property type="entry name" value="Composite domain of metallo-dependent hydrolases"/>
    <property type="match status" value="1"/>
</dbReference>
<sequence>MTALLLKDCFYIHRSAEEEALHSWDLLIQNNRIKKIAQDISGGAERVIDCSQLVVVPGFVNTHHHFYQTLTRNLPVVQNAELFDWLTYLYEIWKHLDEEAIYYSSLLAMGELLKTGCTTSTDHHYVYPQGVSADIMDLQFQAAERLGIRFSPTRGSMSLSKKDGGLPPDTVVQNEEEILKDSERVIQQYHDSSELSMRKIVLAPCSPFSVTEGLMKESAQLARRYQVRLHTHLAETKDENDYCVNIYGRRPLKLMEDCDFIGDDVFYAHGIYFNDNELQTLSEARSHISHCPSSNMRLGSGICRVTEMLPTNINVALGVDGSASNDTSDMLGELRNALLLQRVKYGAAAVTARDVFKIATINGAKLLNFTKVGEIREGWAADLALFNVHKLEYCGALSDPLAALIFSGYNHGTEYTIVNGNVVVDKGVLKGLDEEMLIAKCNTISHRMINSY</sequence>
<dbReference type="CDD" id="cd01298">
    <property type="entry name" value="ATZ_TRZ_like"/>
    <property type="match status" value="1"/>
</dbReference>
<dbReference type="InterPro" id="IPR006680">
    <property type="entry name" value="Amidohydro-rel"/>
</dbReference>
<keyword evidence="3" id="KW-0862">Zinc</keyword>
<dbReference type="PANTHER" id="PTHR43794">
    <property type="entry name" value="AMINOHYDROLASE SSNA-RELATED"/>
    <property type="match status" value="1"/>
</dbReference>
<dbReference type="Gene3D" id="2.30.40.10">
    <property type="entry name" value="Urease, subunit C, domain 1"/>
    <property type="match status" value="1"/>
</dbReference>
<dbReference type="NCBIfam" id="NF006055">
    <property type="entry name" value="PRK08203.1"/>
    <property type="match status" value="1"/>
</dbReference>
<reference evidence="5 6" key="1">
    <citation type="submission" date="2017-10" db="EMBL/GenBank/DDBJ databases">
        <title>Novel microbial diversity and functional potential in the marine mammal oral microbiome.</title>
        <authorList>
            <person name="Dudek N.K."/>
            <person name="Sun C.L."/>
            <person name="Burstein D."/>
            <person name="Kantor R.S."/>
            <person name="Aliaga Goltsman D.S."/>
            <person name="Bik E.M."/>
            <person name="Thomas B.C."/>
            <person name="Banfield J.F."/>
            <person name="Relman D.A."/>
        </authorList>
    </citation>
    <scope>NUCLEOTIDE SEQUENCE [LARGE SCALE GENOMIC DNA]</scope>
    <source>
        <strain evidence="5">DOLJORAL78_47_16</strain>
    </source>
</reference>
<dbReference type="SUPFAM" id="SSF51556">
    <property type="entry name" value="Metallo-dependent hydrolases"/>
    <property type="match status" value="1"/>
</dbReference>
<feature type="domain" description="Amidohydrolase-related" evidence="4">
    <location>
        <begin position="54"/>
        <end position="423"/>
    </location>
</feature>
<dbReference type="InterPro" id="IPR032466">
    <property type="entry name" value="Metal_Hydrolase"/>
</dbReference>
<dbReference type="GO" id="GO:0019239">
    <property type="term" value="F:deaminase activity"/>
    <property type="evidence" value="ECO:0007669"/>
    <property type="project" value="UniProtKB-ARBA"/>
</dbReference>
<organism evidence="5 6">
    <name type="scientific">candidate division KSB3 bacterium</name>
    <dbReference type="NCBI Taxonomy" id="2044937"/>
    <lineage>
        <taxon>Bacteria</taxon>
        <taxon>candidate division KSB3</taxon>
    </lineage>
</organism>
<keyword evidence="2" id="KW-0378">Hydrolase</keyword>
<proteinExistence type="predicted"/>
<dbReference type="Pfam" id="PF01979">
    <property type="entry name" value="Amidohydro_1"/>
    <property type="match status" value="1"/>
</dbReference>
<protein>
    <submittedName>
        <fullName evidence="5">8-oxoguanine deaminase</fullName>
    </submittedName>
</protein>
<comment type="caution">
    <text evidence="5">The sequence shown here is derived from an EMBL/GenBank/DDBJ whole genome shotgun (WGS) entry which is preliminary data.</text>
</comment>
<keyword evidence="1" id="KW-0479">Metal-binding</keyword>
<dbReference type="PANTHER" id="PTHR43794:SF11">
    <property type="entry name" value="AMIDOHYDROLASE-RELATED DOMAIN-CONTAINING PROTEIN"/>
    <property type="match status" value="1"/>
</dbReference>
<name>A0A2G6KKS7_9BACT</name>
<dbReference type="GO" id="GO:0016814">
    <property type="term" value="F:hydrolase activity, acting on carbon-nitrogen (but not peptide) bonds, in cyclic amidines"/>
    <property type="evidence" value="ECO:0007669"/>
    <property type="project" value="UniProtKB-ARBA"/>
</dbReference>
<dbReference type="AlphaFoldDB" id="A0A2G6KKS7"/>
<dbReference type="InterPro" id="IPR011059">
    <property type="entry name" value="Metal-dep_hydrolase_composite"/>
</dbReference>
<dbReference type="FunFam" id="3.20.20.140:FF:000014">
    <property type="entry name" value="5-methylthioadenosine/S-adenosylhomocysteine deaminase"/>
    <property type="match status" value="1"/>
</dbReference>
<dbReference type="InterPro" id="IPR050287">
    <property type="entry name" value="MTA/SAH_deaminase"/>
</dbReference>
<accession>A0A2G6KKS7</accession>
<evidence type="ECO:0000313" key="5">
    <source>
        <dbReference type="EMBL" id="PIE36264.1"/>
    </source>
</evidence>
<dbReference type="EMBL" id="PDSK01000021">
    <property type="protein sequence ID" value="PIE36264.1"/>
    <property type="molecule type" value="Genomic_DNA"/>
</dbReference>
<evidence type="ECO:0000256" key="1">
    <source>
        <dbReference type="ARBA" id="ARBA00022723"/>
    </source>
</evidence>
<evidence type="ECO:0000256" key="3">
    <source>
        <dbReference type="ARBA" id="ARBA00022833"/>
    </source>
</evidence>